<dbReference type="InterPro" id="IPR018392">
    <property type="entry name" value="LysM"/>
</dbReference>
<dbReference type="InterPro" id="IPR036047">
    <property type="entry name" value="F-box-like_dom_sf"/>
</dbReference>
<dbReference type="PROSITE" id="PS51782">
    <property type="entry name" value="LYSM"/>
    <property type="match status" value="1"/>
</dbReference>
<dbReference type="SUPFAM" id="SSF81383">
    <property type="entry name" value="F-box domain"/>
    <property type="match status" value="1"/>
</dbReference>
<dbReference type="EMBL" id="CM035426">
    <property type="protein sequence ID" value="KAH7314919.1"/>
    <property type="molecule type" value="Genomic_DNA"/>
</dbReference>
<dbReference type="PANTHER" id="PTHR20932">
    <property type="entry name" value="LYSM AND PUTATIVE PEPTIDOGLYCAN-BINDING DOMAIN-CONTAINING PROTEIN"/>
    <property type="match status" value="1"/>
</dbReference>
<dbReference type="SUPFAM" id="SSF54106">
    <property type="entry name" value="LysM domain"/>
    <property type="match status" value="1"/>
</dbReference>
<dbReference type="AlphaFoldDB" id="A0A8T2S8M4"/>
<gene>
    <name evidence="2" type="ORF">KP509_21G027200</name>
</gene>
<feature type="domain" description="LysM" evidence="1">
    <location>
        <begin position="83"/>
        <end position="127"/>
    </location>
</feature>
<comment type="caution">
    <text evidence="2">The sequence shown here is derived from an EMBL/GenBank/DDBJ whole genome shotgun (WGS) entry which is preliminary data.</text>
</comment>
<dbReference type="InterPro" id="IPR001810">
    <property type="entry name" value="F-box_dom"/>
</dbReference>
<dbReference type="EMBL" id="CM035426">
    <property type="protein sequence ID" value="KAH7314918.1"/>
    <property type="molecule type" value="Genomic_DNA"/>
</dbReference>
<dbReference type="Gene3D" id="3.10.350.10">
    <property type="entry name" value="LysM domain"/>
    <property type="match status" value="1"/>
</dbReference>
<dbReference type="PANTHER" id="PTHR20932:SF8">
    <property type="entry name" value="LD22649P"/>
    <property type="match status" value="1"/>
</dbReference>
<dbReference type="InterPro" id="IPR045030">
    <property type="entry name" value="LYSM1-4"/>
</dbReference>
<evidence type="ECO:0000313" key="2">
    <source>
        <dbReference type="EMBL" id="KAH7314918.1"/>
    </source>
</evidence>
<organism evidence="2 3">
    <name type="scientific">Ceratopteris richardii</name>
    <name type="common">Triangle waterfern</name>
    <dbReference type="NCBI Taxonomy" id="49495"/>
    <lineage>
        <taxon>Eukaryota</taxon>
        <taxon>Viridiplantae</taxon>
        <taxon>Streptophyta</taxon>
        <taxon>Embryophyta</taxon>
        <taxon>Tracheophyta</taxon>
        <taxon>Polypodiopsida</taxon>
        <taxon>Polypodiidae</taxon>
        <taxon>Polypodiales</taxon>
        <taxon>Pteridineae</taxon>
        <taxon>Pteridaceae</taxon>
        <taxon>Parkerioideae</taxon>
        <taxon>Ceratopteris</taxon>
    </lineage>
</organism>
<dbReference type="OMA" id="TCYVELD"/>
<proteinExistence type="predicted"/>
<name>A0A8T2S8M4_CERRI</name>
<keyword evidence="3" id="KW-1185">Reference proteome</keyword>
<dbReference type="Pfam" id="PF01476">
    <property type="entry name" value="LysM"/>
    <property type="match status" value="1"/>
</dbReference>
<dbReference type="EMBL" id="CM035426">
    <property type="protein sequence ID" value="KAH7314917.1"/>
    <property type="molecule type" value="Genomic_DNA"/>
</dbReference>
<dbReference type="Pfam" id="PF00646">
    <property type="entry name" value="F-box"/>
    <property type="match status" value="1"/>
</dbReference>
<reference evidence="2" key="1">
    <citation type="submission" date="2021-08" db="EMBL/GenBank/DDBJ databases">
        <title>WGS assembly of Ceratopteris richardii.</title>
        <authorList>
            <person name="Marchant D.B."/>
            <person name="Chen G."/>
            <person name="Jenkins J."/>
            <person name="Shu S."/>
            <person name="Leebens-Mack J."/>
            <person name="Grimwood J."/>
            <person name="Schmutz J."/>
            <person name="Soltis P."/>
            <person name="Soltis D."/>
            <person name="Chen Z.-H."/>
        </authorList>
    </citation>
    <scope>NUCLEOTIDE SEQUENCE</scope>
    <source>
        <strain evidence="2">Whitten #5841</strain>
        <tissue evidence="2">Leaf</tissue>
    </source>
</reference>
<dbReference type="Proteomes" id="UP000825935">
    <property type="component" value="Chromosome 21"/>
</dbReference>
<evidence type="ECO:0000259" key="1">
    <source>
        <dbReference type="PROSITE" id="PS51782"/>
    </source>
</evidence>
<dbReference type="OrthoDB" id="538216at2759"/>
<evidence type="ECO:0000313" key="3">
    <source>
        <dbReference type="Proteomes" id="UP000825935"/>
    </source>
</evidence>
<accession>A0A8T2S8M4</accession>
<protein>
    <recommendedName>
        <fullName evidence="1">LysM domain-containing protein</fullName>
    </recommendedName>
</protein>
<dbReference type="CDD" id="cd00118">
    <property type="entry name" value="LysM"/>
    <property type="match status" value="1"/>
</dbReference>
<dbReference type="Gene3D" id="1.20.1280.50">
    <property type="match status" value="1"/>
</dbReference>
<sequence>MGEVNLQGEDDLLTADIWRTVLKKLPVDALARAACVCRLWHSIAGDPVFLSTRFKEAWKLANIVGRPLSSSFWRDANLSRFAISHTVERWDTVAGLAVKYKVHVIDIKRLNNMISDHGIHSRKRLLIPISHAQMVEGRTGYIEVDPFAKREVVVLYLGDEEELKHRKVDAKIAERFQKTVIDSLKKSLHLDNASVHYYLLMADGDIKKAFSQYNEDLRWERARCETGFSFRSS</sequence>
<dbReference type="InterPro" id="IPR036779">
    <property type="entry name" value="LysM_dom_sf"/>
</dbReference>